<keyword evidence="2" id="KW-1185">Reference proteome</keyword>
<name>A0A3Q2XR09_HIPCM</name>
<evidence type="ECO:0000313" key="1">
    <source>
        <dbReference type="Ensembl" id="ENSHCOP00000006637.1"/>
    </source>
</evidence>
<dbReference type="Ensembl" id="ENSHCOT00000003332.1">
    <property type="protein sequence ID" value="ENSHCOP00000006637.1"/>
    <property type="gene ID" value="ENSHCOG00000008461.1"/>
</dbReference>
<dbReference type="OMA" id="CFDDTHS"/>
<accession>A0A3Q2XR09</accession>
<dbReference type="AlphaFoldDB" id="A0A3Q2XR09"/>
<reference evidence="1" key="1">
    <citation type="submission" date="2025-08" db="UniProtKB">
        <authorList>
            <consortium name="Ensembl"/>
        </authorList>
    </citation>
    <scope>IDENTIFICATION</scope>
</reference>
<dbReference type="Proteomes" id="UP000264820">
    <property type="component" value="Unplaced"/>
</dbReference>
<sequence length="246" mass="26432">MQLCLPDCVRALTKGRVSREGLHHHGLLGDHLDDGSISGLDKLGVVLKLLAGTTVDLFNELLELAGDVSCVAVQHGGIALVDLARVVQDAHLSIEVIGTLGWVVLAIACNVTTTDLLYRHILDVEADIVAGDGFREGLVVHLHGFDLSGQVGGSKCDDHARFQNASLNTTHGHCSDTWTDSRFVAANSLELRTKWHHASCLRFCRHPAGAGGGPCLWDVKGGGWHPELPAEWCRWHCPPCAQPSSP</sequence>
<dbReference type="STRING" id="109280.ENSHCOP00000006637"/>
<reference evidence="1" key="2">
    <citation type="submission" date="2025-09" db="UniProtKB">
        <authorList>
            <consortium name="Ensembl"/>
        </authorList>
    </citation>
    <scope>IDENTIFICATION</scope>
</reference>
<proteinExistence type="predicted"/>
<organism evidence="1 2">
    <name type="scientific">Hippocampus comes</name>
    <name type="common">Tiger tail seahorse</name>
    <dbReference type="NCBI Taxonomy" id="109280"/>
    <lineage>
        <taxon>Eukaryota</taxon>
        <taxon>Metazoa</taxon>
        <taxon>Chordata</taxon>
        <taxon>Craniata</taxon>
        <taxon>Vertebrata</taxon>
        <taxon>Euteleostomi</taxon>
        <taxon>Actinopterygii</taxon>
        <taxon>Neopterygii</taxon>
        <taxon>Teleostei</taxon>
        <taxon>Neoteleostei</taxon>
        <taxon>Acanthomorphata</taxon>
        <taxon>Syngnathiaria</taxon>
        <taxon>Syngnathiformes</taxon>
        <taxon>Syngnathoidei</taxon>
        <taxon>Syngnathidae</taxon>
        <taxon>Hippocampus</taxon>
    </lineage>
</organism>
<protein>
    <submittedName>
        <fullName evidence="1">Uncharacterized protein</fullName>
    </submittedName>
</protein>
<evidence type="ECO:0000313" key="2">
    <source>
        <dbReference type="Proteomes" id="UP000264820"/>
    </source>
</evidence>
<dbReference type="GeneTree" id="ENSGT00400000024746"/>